<evidence type="ECO:0000313" key="1">
    <source>
        <dbReference type="EMBL" id="DAD66647.1"/>
    </source>
</evidence>
<proteinExistence type="predicted"/>
<accession>A0A8S5L9T6</accession>
<sequence length="107" mass="12288">MGIGYNSLIGALLTFINDSWDSVKVVKSIENTVFRTFCCGELEIIGCYIKLNGETFRIEYNIMDCETYIVLNNGINVYLTDKSFNFQKRIYNAINKQVIIPIVEDNK</sequence>
<name>A0A8S5L9T6_9CAUD</name>
<dbReference type="EMBL" id="BK014662">
    <property type="protein sequence ID" value="DAD66647.1"/>
    <property type="molecule type" value="Genomic_DNA"/>
</dbReference>
<protein>
    <submittedName>
        <fullName evidence="1">Uncharacterized protein</fullName>
    </submittedName>
</protein>
<organism evidence="1">
    <name type="scientific">Myoviridae sp. ctPuP5</name>
    <dbReference type="NCBI Taxonomy" id="2823543"/>
    <lineage>
        <taxon>Viruses</taxon>
        <taxon>Duplodnaviria</taxon>
        <taxon>Heunggongvirae</taxon>
        <taxon>Uroviricota</taxon>
        <taxon>Caudoviricetes</taxon>
    </lineage>
</organism>
<reference evidence="1" key="1">
    <citation type="journal article" date="2021" name="Proc. Natl. Acad. Sci. U.S.A.">
        <title>A Catalog of Tens of Thousands of Viruses from Human Metagenomes Reveals Hidden Associations with Chronic Diseases.</title>
        <authorList>
            <person name="Tisza M.J."/>
            <person name="Buck C.B."/>
        </authorList>
    </citation>
    <scope>NUCLEOTIDE SEQUENCE</scope>
    <source>
        <strain evidence="1">CtPuP5</strain>
    </source>
</reference>